<dbReference type="GO" id="GO:0016740">
    <property type="term" value="F:transferase activity"/>
    <property type="evidence" value="ECO:0007669"/>
    <property type="project" value="UniProtKB-KW"/>
</dbReference>
<dbReference type="InterPro" id="IPR001173">
    <property type="entry name" value="Glyco_trans_2-like"/>
</dbReference>
<dbReference type="Pfam" id="PF00535">
    <property type="entry name" value="Glycos_transf_2"/>
    <property type="match status" value="1"/>
</dbReference>
<organism evidence="3 4">
    <name type="scientific">Francisella frigiditurris</name>
    <dbReference type="NCBI Taxonomy" id="1542390"/>
    <lineage>
        <taxon>Bacteria</taxon>
        <taxon>Pseudomonadati</taxon>
        <taxon>Pseudomonadota</taxon>
        <taxon>Gammaproteobacteria</taxon>
        <taxon>Thiotrichales</taxon>
        <taxon>Francisellaceae</taxon>
        <taxon>Francisella</taxon>
    </lineage>
</organism>
<dbReference type="AlphaFoldDB" id="A0A1J0KT48"/>
<name>A0A1J0KT48_9GAMM</name>
<dbReference type="InterPro" id="IPR029044">
    <property type="entry name" value="Nucleotide-diphossugar_trans"/>
</dbReference>
<dbReference type="RefSeq" id="WP_071663829.1">
    <property type="nucleotide sequence ID" value="NZ_CP009654.1"/>
</dbReference>
<keyword evidence="4" id="KW-1185">Reference proteome</keyword>
<evidence type="ECO:0000256" key="1">
    <source>
        <dbReference type="SAM" id="Phobius"/>
    </source>
</evidence>
<dbReference type="SUPFAM" id="SSF53448">
    <property type="entry name" value="Nucleotide-diphospho-sugar transferases"/>
    <property type="match status" value="1"/>
</dbReference>
<dbReference type="Gene3D" id="3.90.550.10">
    <property type="entry name" value="Spore Coat Polysaccharide Biosynthesis Protein SpsA, Chain A"/>
    <property type="match status" value="1"/>
</dbReference>
<accession>A0A1J0KT48</accession>
<keyword evidence="1" id="KW-0472">Membrane</keyword>
<dbReference type="Proteomes" id="UP000182521">
    <property type="component" value="Chromosome"/>
</dbReference>
<dbReference type="STRING" id="1542390.KX01_891"/>
<evidence type="ECO:0000313" key="3">
    <source>
        <dbReference type="EMBL" id="APC96804.1"/>
    </source>
</evidence>
<keyword evidence="1" id="KW-0812">Transmembrane</keyword>
<sequence>MAEKKLLTSIIVPVKEEAEGLDILFSRLLPILNELPTNYELVFVNDGSTDNTLELLIEKQKSIPQIKIIDLSRNFGKESALYAGFANCNGDAAISIDADLQDPPELILEMVNYWLEGYEVVTAVRENRDTDSLMKKKSAGAFYKLINKISDDTKLTPNAGDYRLLNRAAINAFLELKEKVRFNKGLLSWIGFKEKVIYHAREERAAGKTKWNYWKLFKFSIDGITSFSKTPLEVWSYLGVIIALSGFLYGSFIIFKSILFGVNVPGYPSIITFLLFFSGLQMIGIGMLGQYIGRIFIETKQRPLYIIRKIYDASDEKSNNHQNNIV</sequence>
<evidence type="ECO:0000313" key="4">
    <source>
        <dbReference type="Proteomes" id="UP000182521"/>
    </source>
</evidence>
<keyword evidence="1" id="KW-1133">Transmembrane helix</keyword>
<feature type="domain" description="Glycosyltransferase 2-like" evidence="2">
    <location>
        <begin position="9"/>
        <end position="171"/>
    </location>
</feature>
<evidence type="ECO:0000259" key="2">
    <source>
        <dbReference type="Pfam" id="PF00535"/>
    </source>
</evidence>
<protein>
    <submittedName>
        <fullName evidence="3">Glycosyltransferase like 2 family protein</fullName>
    </submittedName>
</protein>
<dbReference type="KEGG" id="frc:KX01_891"/>
<reference evidence="4" key="1">
    <citation type="submission" date="2014-10" db="EMBL/GenBank/DDBJ databases">
        <authorList>
            <person name="Kuske C.R."/>
            <person name="Challacombe J.F."/>
            <person name="Daligault H.E."/>
            <person name="Davenport K.W."/>
            <person name="Johnson S.L."/>
            <person name="Siddaramappa S."/>
            <person name="Petersen J.M."/>
        </authorList>
    </citation>
    <scope>NUCLEOTIDE SEQUENCE [LARGE SCALE GENOMIC DNA]</scope>
    <source>
        <strain evidence="4">CA97-1460</strain>
    </source>
</reference>
<dbReference type="InterPro" id="IPR050256">
    <property type="entry name" value="Glycosyltransferase_2"/>
</dbReference>
<feature type="transmembrane region" description="Helical" evidence="1">
    <location>
        <begin position="234"/>
        <end position="255"/>
    </location>
</feature>
<proteinExistence type="predicted"/>
<keyword evidence="3" id="KW-0808">Transferase</keyword>
<dbReference type="GO" id="GO:0005886">
    <property type="term" value="C:plasma membrane"/>
    <property type="evidence" value="ECO:0007669"/>
    <property type="project" value="TreeGrafter"/>
</dbReference>
<dbReference type="OrthoDB" id="9811884at2"/>
<gene>
    <name evidence="3" type="ORF">KX01_891</name>
</gene>
<feature type="transmembrane region" description="Helical" evidence="1">
    <location>
        <begin position="267"/>
        <end position="292"/>
    </location>
</feature>
<dbReference type="PANTHER" id="PTHR48090">
    <property type="entry name" value="UNDECAPRENYL-PHOSPHATE 4-DEOXY-4-FORMAMIDO-L-ARABINOSE TRANSFERASE-RELATED"/>
    <property type="match status" value="1"/>
</dbReference>
<dbReference type="EMBL" id="CP009654">
    <property type="protein sequence ID" value="APC96804.1"/>
    <property type="molecule type" value="Genomic_DNA"/>
</dbReference>
<dbReference type="CDD" id="cd04187">
    <property type="entry name" value="DPM1_like_bac"/>
    <property type="match status" value="1"/>
</dbReference>
<dbReference type="PANTHER" id="PTHR48090:SF8">
    <property type="entry name" value="GLYCOSYLTRANSFERASE CSBB-RELATED"/>
    <property type="match status" value="1"/>
</dbReference>